<keyword evidence="2" id="KW-1185">Reference proteome</keyword>
<dbReference type="WBParaSite" id="Pan_g20618.t1">
    <property type="protein sequence ID" value="Pan_g20618.t1"/>
    <property type="gene ID" value="Pan_g20618"/>
</dbReference>
<sequence length="92" mass="10228">MKTEWVPILGQKSVKKTHLSSLTSLKHTHMTSALPGQREAAENNVKDREEEGPAATDTKFVDARQCCFYRGKCLGKVSATCRVFMGLRWGTA</sequence>
<proteinExistence type="predicted"/>
<evidence type="ECO:0000256" key="1">
    <source>
        <dbReference type="SAM" id="MobiDB-lite"/>
    </source>
</evidence>
<feature type="region of interest" description="Disordered" evidence="1">
    <location>
        <begin position="27"/>
        <end position="56"/>
    </location>
</feature>
<accession>A0A7E4VIJ3</accession>
<dbReference type="Proteomes" id="UP000492821">
    <property type="component" value="Unassembled WGS sequence"/>
</dbReference>
<feature type="compositionally biased region" description="Basic and acidic residues" evidence="1">
    <location>
        <begin position="39"/>
        <end position="51"/>
    </location>
</feature>
<reference evidence="3" key="2">
    <citation type="submission" date="2020-10" db="UniProtKB">
        <authorList>
            <consortium name="WormBaseParasite"/>
        </authorList>
    </citation>
    <scope>IDENTIFICATION</scope>
</reference>
<organism evidence="2 3">
    <name type="scientific">Panagrellus redivivus</name>
    <name type="common">Microworm</name>
    <dbReference type="NCBI Taxonomy" id="6233"/>
    <lineage>
        <taxon>Eukaryota</taxon>
        <taxon>Metazoa</taxon>
        <taxon>Ecdysozoa</taxon>
        <taxon>Nematoda</taxon>
        <taxon>Chromadorea</taxon>
        <taxon>Rhabditida</taxon>
        <taxon>Tylenchina</taxon>
        <taxon>Panagrolaimomorpha</taxon>
        <taxon>Panagrolaimoidea</taxon>
        <taxon>Panagrolaimidae</taxon>
        <taxon>Panagrellus</taxon>
    </lineage>
</organism>
<evidence type="ECO:0000313" key="3">
    <source>
        <dbReference type="WBParaSite" id="Pan_g20618.t1"/>
    </source>
</evidence>
<reference evidence="2" key="1">
    <citation type="journal article" date="2013" name="Genetics">
        <title>The draft genome and transcriptome of Panagrellus redivivus are shaped by the harsh demands of a free-living lifestyle.</title>
        <authorList>
            <person name="Srinivasan J."/>
            <person name="Dillman A.R."/>
            <person name="Macchietto M.G."/>
            <person name="Heikkinen L."/>
            <person name="Lakso M."/>
            <person name="Fracchia K.M."/>
            <person name="Antoshechkin I."/>
            <person name="Mortazavi A."/>
            <person name="Wong G."/>
            <person name="Sternberg P.W."/>
        </authorList>
    </citation>
    <scope>NUCLEOTIDE SEQUENCE [LARGE SCALE GENOMIC DNA]</scope>
    <source>
        <strain evidence="2">MT8872</strain>
    </source>
</reference>
<dbReference type="AlphaFoldDB" id="A0A7E4VIJ3"/>
<name>A0A7E4VIJ3_PANRE</name>
<evidence type="ECO:0000313" key="2">
    <source>
        <dbReference type="Proteomes" id="UP000492821"/>
    </source>
</evidence>
<protein>
    <submittedName>
        <fullName evidence="3">cDNA</fullName>
    </submittedName>
</protein>